<dbReference type="SUPFAM" id="SSF101447">
    <property type="entry name" value="Formin homology 2 domain (FH2 domain)"/>
    <property type="match status" value="1"/>
</dbReference>
<reference evidence="4 5" key="1">
    <citation type="journal article" date="2007" name="Science">
        <title>The Chlamydomonas genome reveals the evolution of key animal and plant functions.</title>
        <authorList>
            <person name="Merchant S.S."/>
            <person name="Prochnik S.E."/>
            <person name="Vallon O."/>
            <person name="Harris E.H."/>
            <person name="Karpowicz S.J."/>
            <person name="Witman G.B."/>
            <person name="Terry A."/>
            <person name="Salamov A."/>
            <person name="Fritz-Laylin L.K."/>
            <person name="Marechal-Drouard L."/>
            <person name="Marshall W.F."/>
            <person name="Qu L.H."/>
            <person name="Nelson D.R."/>
            <person name="Sanderfoot A.A."/>
            <person name="Spalding M.H."/>
            <person name="Kapitonov V.V."/>
            <person name="Ren Q."/>
            <person name="Ferris P."/>
            <person name="Lindquist E."/>
            <person name="Shapiro H."/>
            <person name="Lucas S.M."/>
            <person name="Grimwood J."/>
            <person name="Schmutz J."/>
            <person name="Cardol P."/>
            <person name="Cerutti H."/>
            <person name="Chanfreau G."/>
            <person name="Chen C.L."/>
            <person name="Cognat V."/>
            <person name="Croft M.T."/>
            <person name="Dent R."/>
            <person name="Dutcher S."/>
            <person name="Fernandez E."/>
            <person name="Fukuzawa H."/>
            <person name="Gonzalez-Ballester D."/>
            <person name="Gonzalez-Halphen D."/>
            <person name="Hallmann A."/>
            <person name="Hanikenne M."/>
            <person name="Hippler M."/>
            <person name="Inwood W."/>
            <person name="Jabbari K."/>
            <person name="Kalanon M."/>
            <person name="Kuras R."/>
            <person name="Lefebvre P.A."/>
            <person name="Lemaire S.D."/>
            <person name="Lobanov A.V."/>
            <person name="Lohr M."/>
            <person name="Manuell A."/>
            <person name="Meier I."/>
            <person name="Mets L."/>
            <person name="Mittag M."/>
            <person name="Mittelmeier T."/>
            <person name="Moroney J.V."/>
            <person name="Moseley J."/>
            <person name="Napoli C."/>
            <person name="Nedelcu A.M."/>
            <person name="Niyogi K."/>
            <person name="Novoselov S.V."/>
            <person name="Paulsen I.T."/>
            <person name="Pazour G."/>
            <person name="Purton S."/>
            <person name="Ral J.P."/>
            <person name="Riano-Pachon D.M."/>
            <person name="Riekhof W."/>
            <person name="Rymarquis L."/>
            <person name="Schroda M."/>
            <person name="Stern D."/>
            <person name="Umen J."/>
            <person name="Willows R."/>
            <person name="Wilson N."/>
            <person name="Zimmer S.L."/>
            <person name="Allmer J."/>
            <person name="Balk J."/>
            <person name="Bisova K."/>
            <person name="Chen C.J."/>
            <person name="Elias M."/>
            <person name="Gendler K."/>
            <person name="Hauser C."/>
            <person name="Lamb M.R."/>
            <person name="Ledford H."/>
            <person name="Long J.C."/>
            <person name="Minagawa J."/>
            <person name="Page M.D."/>
            <person name="Pan J."/>
            <person name="Pootakham W."/>
            <person name="Roje S."/>
            <person name="Rose A."/>
            <person name="Stahlberg E."/>
            <person name="Terauchi A.M."/>
            <person name="Yang P."/>
            <person name="Ball S."/>
            <person name="Bowler C."/>
            <person name="Dieckmann C.L."/>
            <person name="Gladyshev V.N."/>
            <person name="Green P."/>
            <person name="Jorgensen R."/>
            <person name="Mayfield S."/>
            <person name="Mueller-Roeber B."/>
            <person name="Rajamani S."/>
            <person name="Sayre R.T."/>
            <person name="Brokstein P."/>
            <person name="Dubchak I."/>
            <person name="Goodstein D."/>
            <person name="Hornick L."/>
            <person name="Huang Y.W."/>
            <person name="Jhaveri J."/>
            <person name="Luo Y."/>
            <person name="Martinez D."/>
            <person name="Ngau W.C."/>
            <person name="Otillar B."/>
            <person name="Poliakov A."/>
            <person name="Porter A."/>
            <person name="Szajkowski L."/>
            <person name="Werner G."/>
            <person name="Zhou K."/>
            <person name="Grigoriev I.V."/>
            <person name="Rokhsar D.S."/>
            <person name="Grossman A.R."/>
        </authorList>
    </citation>
    <scope>NUCLEOTIDE SEQUENCE [LARGE SCALE GENOMIC DNA]</scope>
    <source>
        <strain evidence="5">CC-503</strain>
    </source>
</reference>
<dbReference type="STRING" id="3055.A0A2K3DNE7"/>
<dbReference type="GeneID" id="5721817"/>
<evidence type="ECO:0000256" key="2">
    <source>
        <dbReference type="SAM" id="SignalP"/>
    </source>
</evidence>
<dbReference type="KEGG" id="cre:CHLRE_06g272250v5"/>
<feature type="compositionally biased region" description="Pro residues" evidence="1">
    <location>
        <begin position="216"/>
        <end position="248"/>
    </location>
</feature>
<feature type="domain" description="Pherophorin" evidence="3">
    <location>
        <begin position="418"/>
        <end position="570"/>
    </location>
</feature>
<dbReference type="RefSeq" id="XP_042923668.1">
    <property type="nucleotide sequence ID" value="XM_043062962.1"/>
</dbReference>
<evidence type="ECO:0000313" key="4">
    <source>
        <dbReference type="EMBL" id="PNW82064.1"/>
    </source>
</evidence>
<keyword evidence="2" id="KW-0732">Signal</keyword>
<sequence>MGRRDVLATSVALLFLAGLALGSAQLDMSDDFGMSNFGMRRLTAFYSRNFAAHFPATCFQSSYFSPFRMYFKGYNFETDRTTFIYQLDVSSCPFPKADCCRLPLDHMLVRTKSDASVMEVRLDGRVLGHDVSERGLTIYDLAVSPTQLKSMQLEIVTPATGYNYPSDLCPQSRYPGSCDVISYDESKTCCAERAALPYELFFPNNLPPGSVGPDVKAPPPSPGPPSPPSPPPPSPPPPPPSPPPPPPDGWSFCCIDDLPKSPYNLKFMGSRTSGSDTAYSFQLVVRKLNYSYPDFDGPEKGDCAQMNLRDMGVAVYDNLLIKSVQFNGSVVPNYWTEPQGVRPDANWLYIPVMKDFADFSEENPIDFVVTVRGLVPSLCPANEFLHSPNACEFAMHGKDEDTHCCPHGATKKGGPYDDCCVDDIEKAPYRMEYYKTTPTEAGTTYDFAVKVVNVTGIDYDLEEEALCDRMTLDYAQIQIYKNVEVVQVQWEDRIMAFNTTPATDYSKWLNINGINRFINDFDPNRPAKFKITVKGYVNELCPAGWLLDAGGKFICEYALHGTQSGHTCCPHDITRPGQEQPDCGCRDDLAGTPYRLGYQLAGVAPNQTMFNFDLAKVDPTAAADFDGAPDKNFGVDVDCGGMSIKSISFAIHQNIKVKDVIFNGFNYTWQYEPYTNTTKWLRILDLDYDPADFPASAPIPLQVLTTGPAVTELCPAASQYNSQAACEYLIFGLSNYAECCPVGVTSWYTPNLLMTARR</sequence>
<feature type="region of interest" description="Disordered" evidence="1">
    <location>
        <begin position="209"/>
        <end position="249"/>
    </location>
</feature>
<feature type="domain" description="Pherophorin" evidence="3">
    <location>
        <begin position="252"/>
        <end position="406"/>
    </location>
</feature>
<dbReference type="EMBL" id="CM008967">
    <property type="protein sequence ID" value="PNW82064.1"/>
    <property type="molecule type" value="Genomic_DNA"/>
</dbReference>
<dbReference type="Gramene" id="PNW82064">
    <property type="protein sequence ID" value="PNW82064"/>
    <property type="gene ID" value="CHLRE_06g272250v5"/>
</dbReference>
<protein>
    <recommendedName>
        <fullName evidence="3">Pherophorin domain-containing protein</fullName>
    </recommendedName>
</protein>
<evidence type="ECO:0000313" key="5">
    <source>
        <dbReference type="Proteomes" id="UP000006906"/>
    </source>
</evidence>
<keyword evidence="5" id="KW-1185">Reference proteome</keyword>
<dbReference type="AlphaFoldDB" id="A0A2K3DNE7"/>
<feature type="domain" description="Pherophorin" evidence="3">
    <location>
        <begin position="54"/>
        <end position="190"/>
    </location>
</feature>
<proteinExistence type="predicted"/>
<dbReference type="Pfam" id="PF12499">
    <property type="entry name" value="DUF3707"/>
    <property type="match status" value="4"/>
</dbReference>
<gene>
    <name evidence="4" type="ORF">CHLRE_06g272250v5</name>
</gene>
<feature type="signal peptide" evidence="2">
    <location>
        <begin position="1"/>
        <end position="24"/>
    </location>
</feature>
<dbReference type="InterPro" id="IPR024616">
    <property type="entry name" value="Pherophorin"/>
</dbReference>
<evidence type="ECO:0000259" key="3">
    <source>
        <dbReference type="Pfam" id="PF12499"/>
    </source>
</evidence>
<feature type="chain" id="PRO_5014322879" description="Pherophorin domain-containing protein" evidence="2">
    <location>
        <begin position="25"/>
        <end position="758"/>
    </location>
</feature>
<dbReference type="Proteomes" id="UP000006906">
    <property type="component" value="Chromosome 6"/>
</dbReference>
<dbReference type="OrthoDB" id="535602at2759"/>
<accession>A0A2K3DNE7</accession>
<dbReference type="PaxDb" id="3055-EDP08185"/>
<name>A0A2K3DNE7_CHLRE</name>
<dbReference type="InParanoid" id="A0A2K3DNE7"/>
<evidence type="ECO:0000256" key="1">
    <source>
        <dbReference type="SAM" id="MobiDB-lite"/>
    </source>
</evidence>
<dbReference type="OMA" id="WEDRIMA"/>
<dbReference type="ExpressionAtlas" id="A0A2K3DNE7">
    <property type="expression patterns" value="baseline and differential"/>
</dbReference>
<organism evidence="4 5">
    <name type="scientific">Chlamydomonas reinhardtii</name>
    <name type="common">Chlamydomonas smithii</name>
    <dbReference type="NCBI Taxonomy" id="3055"/>
    <lineage>
        <taxon>Eukaryota</taxon>
        <taxon>Viridiplantae</taxon>
        <taxon>Chlorophyta</taxon>
        <taxon>core chlorophytes</taxon>
        <taxon>Chlorophyceae</taxon>
        <taxon>CS clade</taxon>
        <taxon>Chlamydomonadales</taxon>
        <taxon>Chlamydomonadaceae</taxon>
        <taxon>Chlamydomonas</taxon>
    </lineage>
</organism>
<feature type="domain" description="Pherophorin" evidence="3">
    <location>
        <begin position="581"/>
        <end position="741"/>
    </location>
</feature>